<dbReference type="EMBL" id="LIPY01000082">
    <property type="protein sequence ID" value="KWX79919.1"/>
    <property type="molecule type" value="Genomic_DNA"/>
</dbReference>
<reference evidence="1 3" key="1">
    <citation type="submission" date="2015-08" db="EMBL/GenBank/DDBJ databases">
        <title>Genome of Paenibacillus jilunlii.</title>
        <authorList>
            <person name="Sant'Anna F.H."/>
            <person name="Ambrosini A."/>
            <person name="Souza R."/>
            <person name="Bach E."/>
            <person name="Fernandes G."/>
            <person name="Balsanelli E."/>
            <person name="Baura V.A."/>
            <person name="Pedrosa F.O."/>
            <person name="Souza E.M."/>
            <person name="Passaglia L."/>
        </authorList>
    </citation>
    <scope>NUCLEOTIDE SEQUENCE [LARGE SCALE GENOMIC DNA]</scope>
    <source>
        <strain evidence="1 3">DSM 23019</strain>
    </source>
</reference>
<evidence type="ECO:0000313" key="4">
    <source>
        <dbReference type="Proteomes" id="UP000182783"/>
    </source>
</evidence>
<organism evidence="2 4">
    <name type="scientific">Paenibacillus jilunlii</name>
    <dbReference type="NCBI Taxonomy" id="682956"/>
    <lineage>
        <taxon>Bacteria</taxon>
        <taxon>Bacillati</taxon>
        <taxon>Bacillota</taxon>
        <taxon>Bacilli</taxon>
        <taxon>Bacillales</taxon>
        <taxon>Paenibacillaceae</taxon>
        <taxon>Paenibacillus</taxon>
    </lineage>
</organism>
<dbReference type="InterPro" id="IPR056209">
    <property type="entry name" value="SU10_adaptor"/>
</dbReference>
<evidence type="ECO:0000313" key="3">
    <source>
        <dbReference type="Proteomes" id="UP000070252"/>
    </source>
</evidence>
<protein>
    <submittedName>
        <fullName evidence="2">Uncharacterized protein</fullName>
    </submittedName>
</protein>
<name>A0A1G9ZY18_9BACL</name>
<dbReference type="Proteomes" id="UP000182783">
    <property type="component" value="Unassembled WGS sequence"/>
</dbReference>
<reference evidence="2 4" key="2">
    <citation type="submission" date="2016-10" db="EMBL/GenBank/DDBJ databases">
        <authorList>
            <person name="de Groot N.N."/>
        </authorList>
    </citation>
    <scope>NUCLEOTIDE SEQUENCE [LARGE SCALE GENOMIC DNA]</scope>
    <source>
        <strain evidence="2 4">CGMCC 1.10239</strain>
    </source>
</reference>
<dbReference type="EMBL" id="FNGM01000034">
    <property type="protein sequence ID" value="SDN26349.1"/>
    <property type="molecule type" value="Genomic_DNA"/>
</dbReference>
<keyword evidence="3" id="KW-1185">Reference proteome</keyword>
<dbReference type="RefSeq" id="WP_062519406.1">
    <property type="nucleotide sequence ID" value="NZ_CP048429.1"/>
</dbReference>
<accession>A0A1G9ZY18</accession>
<dbReference type="Pfam" id="PF24175">
    <property type="entry name" value="SU10_adaptor"/>
    <property type="match status" value="1"/>
</dbReference>
<proteinExistence type="predicted"/>
<evidence type="ECO:0000313" key="1">
    <source>
        <dbReference type="EMBL" id="KWX79919.1"/>
    </source>
</evidence>
<dbReference type="Proteomes" id="UP000070252">
    <property type="component" value="Unassembled WGS sequence"/>
</dbReference>
<dbReference type="OrthoDB" id="2607307at2"/>
<evidence type="ECO:0000313" key="2">
    <source>
        <dbReference type="EMBL" id="SDN26349.1"/>
    </source>
</evidence>
<dbReference type="AlphaFoldDB" id="A0A1G9ZY18"/>
<sequence length="203" mass="23417">MLVQEIVEEIIEKLPENTTPVVSILRKITQVRDRLLRNLSPAQAQSDVLNQAFDLTAGNGLTELICPPGNVTEVAIRNAIYTNQSFEDDALDWRRIPLRQFDERERGPYYYFVAGQIGVYPPPIYDTFYGIKIFYTSILGELTLDDLNNGSGFDPDFDMLLVYGVLKDIVPDNGNFYNRYQELYKEYTSATSGYERYVVKERW</sequence>
<gene>
    <name evidence="1" type="ORF">AML91_01755</name>
    <name evidence="2" type="ORF">SAMN05216191_1344</name>
</gene>